<name>A0A852VAY8_9ACTN</name>
<reference evidence="2 3" key="1">
    <citation type="submission" date="2020-07" db="EMBL/GenBank/DDBJ databases">
        <title>Sequencing the genomes of 1000 actinobacteria strains.</title>
        <authorList>
            <person name="Klenk H.-P."/>
        </authorList>
    </citation>
    <scope>NUCLEOTIDE SEQUENCE [LARGE SCALE GENOMIC DNA]</scope>
    <source>
        <strain evidence="2 3">DSM 45763</strain>
    </source>
</reference>
<dbReference type="AlphaFoldDB" id="A0A852VAY8"/>
<keyword evidence="2" id="KW-0808">Transferase</keyword>
<dbReference type="InterPro" id="IPR013216">
    <property type="entry name" value="Methyltransf_11"/>
</dbReference>
<keyword evidence="3" id="KW-1185">Reference proteome</keyword>
<dbReference type="EMBL" id="JACCCO010000003">
    <property type="protein sequence ID" value="NYF44234.1"/>
    <property type="molecule type" value="Genomic_DNA"/>
</dbReference>
<organism evidence="2 3">
    <name type="scientific">Streptosporangium sandarakinum</name>
    <dbReference type="NCBI Taxonomy" id="1260955"/>
    <lineage>
        <taxon>Bacteria</taxon>
        <taxon>Bacillati</taxon>
        <taxon>Actinomycetota</taxon>
        <taxon>Actinomycetes</taxon>
        <taxon>Streptosporangiales</taxon>
        <taxon>Streptosporangiaceae</taxon>
        <taxon>Streptosporangium</taxon>
    </lineage>
</organism>
<accession>A0A852VAY8</accession>
<dbReference type="InterPro" id="IPR029063">
    <property type="entry name" value="SAM-dependent_MTases_sf"/>
</dbReference>
<evidence type="ECO:0000313" key="3">
    <source>
        <dbReference type="Proteomes" id="UP000576393"/>
    </source>
</evidence>
<comment type="caution">
    <text evidence="2">The sequence shown here is derived from an EMBL/GenBank/DDBJ whole genome shotgun (WGS) entry which is preliminary data.</text>
</comment>
<proteinExistence type="predicted"/>
<dbReference type="Gene3D" id="3.40.50.150">
    <property type="entry name" value="Vaccinia Virus protein VP39"/>
    <property type="match status" value="1"/>
</dbReference>
<feature type="domain" description="Methyltransferase type 11" evidence="1">
    <location>
        <begin position="53"/>
        <end position="148"/>
    </location>
</feature>
<dbReference type="Proteomes" id="UP000576393">
    <property type="component" value="Unassembled WGS sequence"/>
</dbReference>
<evidence type="ECO:0000259" key="1">
    <source>
        <dbReference type="Pfam" id="PF08241"/>
    </source>
</evidence>
<dbReference type="CDD" id="cd02440">
    <property type="entry name" value="AdoMet_MTases"/>
    <property type="match status" value="1"/>
</dbReference>
<dbReference type="GO" id="GO:0032259">
    <property type="term" value="P:methylation"/>
    <property type="evidence" value="ECO:0007669"/>
    <property type="project" value="UniProtKB-KW"/>
</dbReference>
<keyword evidence="2" id="KW-0489">Methyltransferase</keyword>
<protein>
    <submittedName>
        <fullName evidence="2">SAM-dependent methyltransferase</fullName>
    </submittedName>
</protein>
<dbReference type="SUPFAM" id="SSF53335">
    <property type="entry name" value="S-adenosyl-L-methionine-dependent methyltransferases"/>
    <property type="match status" value="1"/>
</dbReference>
<gene>
    <name evidence="2" type="ORF">HDA43_006461</name>
</gene>
<sequence length="226" mass="24448">MKKIRLTQTQAWQMEGAAARWYARQRASAPQLAAVRRYAARLAEGLPAGAAVLEVAPGPGYLAVELAGLGFAVTALDLSRTFVEITAENARRAGVRVAVHHGDAADPPFADGSFDLVVCQAAFKNFGRPVRVLDQLHRVLRDGGTAVIHDMNRDATSADIDEEVARMGLSPLNALLTKVPLRGLRNRAYSRERFEALAAESAFGTCDARAEGIGLEIRLTRSDIWV</sequence>
<evidence type="ECO:0000313" key="2">
    <source>
        <dbReference type="EMBL" id="NYF44234.1"/>
    </source>
</evidence>
<dbReference type="GO" id="GO:0008757">
    <property type="term" value="F:S-adenosylmethionine-dependent methyltransferase activity"/>
    <property type="evidence" value="ECO:0007669"/>
    <property type="project" value="InterPro"/>
</dbReference>
<dbReference type="InterPro" id="IPR050508">
    <property type="entry name" value="Methyltransf_Superfamily"/>
</dbReference>
<dbReference type="RefSeq" id="WP_179828223.1">
    <property type="nucleotide sequence ID" value="NZ_JACCCO010000003.1"/>
</dbReference>
<dbReference type="PANTHER" id="PTHR42912">
    <property type="entry name" value="METHYLTRANSFERASE"/>
    <property type="match status" value="1"/>
</dbReference>
<dbReference type="Pfam" id="PF08241">
    <property type="entry name" value="Methyltransf_11"/>
    <property type="match status" value="1"/>
</dbReference>